<dbReference type="Pfam" id="PF04402">
    <property type="entry name" value="SIMPL"/>
    <property type="match status" value="1"/>
</dbReference>
<evidence type="ECO:0000313" key="2">
    <source>
        <dbReference type="Proteomes" id="UP000707731"/>
    </source>
</evidence>
<dbReference type="InterPro" id="IPR052022">
    <property type="entry name" value="26kDa_periplasmic_antigen"/>
</dbReference>
<dbReference type="Gene3D" id="3.30.70.2970">
    <property type="entry name" value="Protein of unknown function (DUF541), domain 2"/>
    <property type="match status" value="1"/>
</dbReference>
<dbReference type="Gene3D" id="3.30.110.170">
    <property type="entry name" value="Protein of unknown function (DUF541), domain 1"/>
    <property type="match status" value="1"/>
</dbReference>
<evidence type="ECO:0000313" key="1">
    <source>
        <dbReference type="EMBL" id="MBF6354507.1"/>
    </source>
</evidence>
<name>A0ABS0D7Q1_9NOCA</name>
<dbReference type="PANTHER" id="PTHR34387">
    <property type="entry name" value="SLR1258 PROTEIN"/>
    <property type="match status" value="1"/>
</dbReference>
<accession>A0ABS0D7Q1</accession>
<organism evidence="1 2">
    <name type="scientific">Nocardia higoensis</name>
    <dbReference type="NCBI Taxonomy" id="228599"/>
    <lineage>
        <taxon>Bacteria</taxon>
        <taxon>Bacillati</taxon>
        <taxon>Actinomycetota</taxon>
        <taxon>Actinomycetes</taxon>
        <taxon>Mycobacteriales</taxon>
        <taxon>Nocardiaceae</taxon>
        <taxon>Nocardia</taxon>
    </lineage>
</organism>
<dbReference type="PANTHER" id="PTHR34387:SF1">
    <property type="entry name" value="PERIPLASMIC IMMUNOGENIC PROTEIN"/>
    <property type="match status" value="1"/>
</dbReference>
<dbReference type="InterPro" id="IPR007497">
    <property type="entry name" value="SIMPL/DUF541"/>
</dbReference>
<comment type="caution">
    <text evidence="1">The sequence shown here is derived from an EMBL/GenBank/DDBJ whole genome shotgun (WGS) entry which is preliminary data.</text>
</comment>
<keyword evidence="2" id="KW-1185">Reference proteome</keyword>
<dbReference type="EMBL" id="JADLQN010000001">
    <property type="protein sequence ID" value="MBF6354507.1"/>
    <property type="molecule type" value="Genomic_DNA"/>
</dbReference>
<dbReference type="RefSeq" id="WP_195001264.1">
    <property type="nucleotide sequence ID" value="NZ_JADLQN010000001.1"/>
</dbReference>
<dbReference type="Proteomes" id="UP000707731">
    <property type="component" value="Unassembled WGS sequence"/>
</dbReference>
<protein>
    <submittedName>
        <fullName evidence="1">SIMPL domain-containing protein</fullName>
    </submittedName>
</protein>
<sequence length="226" mass="23511">MSSDGSARHEAATVTVFGLGRVHATPDLLRLTISVESRADRVATAYSRAGERAAAVTASLRGNGVDDVDIATSGLMVRTETVWGDNRERIVGYTAGTGLTVTLRRIGPTATPGPAAIIAAAIDAGGDDVRLGGLVRTVADQEGLSARARDAAWDDALAKAERYARRAGRTLGRVAEITESIEAAPQFAPKIRAVAAMAETAGSAPVPVELGESEITASVRVSWYLE</sequence>
<gene>
    <name evidence="1" type="ORF">IU449_08140</name>
</gene>
<proteinExistence type="predicted"/>
<reference evidence="1 2" key="1">
    <citation type="submission" date="2020-10" db="EMBL/GenBank/DDBJ databases">
        <title>Identification of Nocardia species via Next-generation sequencing and recognition of intraspecies genetic diversity.</title>
        <authorList>
            <person name="Li P."/>
            <person name="Li P."/>
            <person name="Lu B."/>
        </authorList>
    </citation>
    <scope>NUCLEOTIDE SEQUENCE [LARGE SCALE GENOMIC DNA]</scope>
    <source>
        <strain evidence="1 2">BJ06-0143</strain>
    </source>
</reference>